<dbReference type="Proteomes" id="UP000030645">
    <property type="component" value="Unassembled WGS sequence"/>
</dbReference>
<feature type="region of interest" description="Disordered" evidence="6">
    <location>
        <begin position="133"/>
        <end position="156"/>
    </location>
</feature>
<protein>
    <submittedName>
        <fullName evidence="7">Uncharacterized protein</fullName>
    </submittedName>
</protein>
<dbReference type="EMBL" id="KE344303">
    <property type="protein sequence ID" value="EXB56655.1"/>
    <property type="molecule type" value="Genomic_DNA"/>
</dbReference>
<evidence type="ECO:0000256" key="5">
    <source>
        <dbReference type="PROSITE-ProRule" id="PRU01191"/>
    </source>
</evidence>
<keyword evidence="2" id="KW-0805">Transcription regulation</keyword>
<comment type="similarity">
    <text evidence="5">Belongs to the GRAS family.</text>
</comment>
<dbReference type="GO" id="GO:0005634">
    <property type="term" value="C:nucleus"/>
    <property type="evidence" value="ECO:0007669"/>
    <property type="project" value="UniProtKB-SubCell"/>
</dbReference>
<gene>
    <name evidence="7" type="ORF">L484_004260</name>
</gene>
<dbReference type="PANTHER" id="PTHR31636">
    <property type="entry name" value="OSJNBA0084A10.13 PROTEIN-RELATED"/>
    <property type="match status" value="1"/>
</dbReference>
<evidence type="ECO:0000256" key="2">
    <source>
        <dbReference type="ARBA" id="ARBA00023015"/>
    </source>
</evidence>
<dbReference type="InterPro" id="IPR005202">
    <property type="entry name" value="TF_GRAS"/>
</dbReference>
<name>W9QX67_9ROSA</name>
<dbReference type="eggNOG" id="ENOG502QS02">
    <property type="taxonomic scope" value="Eukaryota"/>
</dbReference>
<dbReference type="AlphaFoldDB" id="W9QX67"/>
<feature type="region of interest" description="Leucine repeat II (LRII)" evidence="5">
    <location>
        <begin position="383"/>
        <end position="415"/>
    </location>
</feature>
<evidence type="ECO:0000256" key="6">
    <source>
        <dbReference type="SAM" id="MobiDB-lite"/>
    </source>
</evidence>
<dbReference type="Pfam" id="PF03514">
    <property type="entry name" value="GRAS"/>
    <property type="match status" value="1"/>
</dbReference>
<dbReference type="STRING" id="981085.W9QX67"/>
<comment type="caution">
    <text evidence="5">Lacks conserved residue(s) required for the propagation of feature annotation.</text>
</comment>
<organism evidence="7 8">
    <name type="scientific">Morus notabilis</name>
    <dbReference type="NCBI Taxonomy" id="981085"/>
    <lineage>
        <taxon>Eukaryota</taxon>
        <taxon>Viridiplantae</taxon>
        <taxon>Streptophyta</taxon>
        <taxon>Embryophyta</taxon>
        <taxon>Tracheophyta</taxon>
        <taxon>Spermatophyta</taxon>
        <taxon>Magnoliopsida</taxon>
        <taxon>eudicotyledons</taxon>
        <taxon>Gunneridae</taxon>
        <taxon>Pentapetalae</taxon>
        <taxon>rosids</taxon>
        <taxon>fabids</taxon>
        <taxon>Rosales</taxon>
        <taxon>Moraceae</taxon>
        <taxon>Moreae</taxon>
        <taxon>Morus</taxon>
    </lineage>
</organism>
<comment type="subcellular location">
    <subcellularLocation>
        <location evidence="1">Nucleus</location>
    </subcellularLocation>
</comment>
<reference evidence="8" key="1">
    <citation type="submission" date="2013-01" db="EMBL/GenBank/DDBJ databases">
        <title>Draft Genome Sequence of a Mulberry Tree, Morus notabilis C.K. Schneid.</title>
        <authorList>
            <person name="He N."/>
            <person name="Zhao S."/>
        </authorList>
    </citation>
    <scope>NUCLEOTIDE SEQUENCE</scope>
</reference>
<feature type="short sequence motif" description="VHIID" evidence="5">
    <location>
        <begin position="333"/>
        <end position="337"/>
    </location>
</feature>
<feature type="region of interest" description="VHIID" evidence="5">
    <location>
        <begin position="302"/>
        <end position="367"/>
    </location>
</feature>
<dbReference type="PROSITE" id="PS50985">
    <property type="entry name" value="GRAS"/>
    <property type="match status" value="1"/>
</dbReference>
<evidence type="ECO:0000313" key="8">
    <source>
        <dbReference type="Proteomes" id="UP000030645"/>
    </source>
</evidence>
<keyword evidence="3" id="KW-0804">Transcription</keyword>
<evidence type="ECO:0000313" key="7">
    <source>
        <dbReference type="EMBL" id="EXB56655.1"/>
    </source>
</evidence>
<evidence type="ECO:0000256" key="4">
    <source>
        <dbReference type="ARBA" id="ARBA00023242"/>
    </source>
</evidence>
<sequence length="597" mass="67034">MSNIEATHKHFDFKEECCTHHSVLKNKKANKNPKVIFVILKCIAKVLRMQTSQKHQATGGIHGLYQQHVQDINPYYSPHFQILENNMFPDTGSQGKSLSFETCNEQYFTLDSSPATADFLTCDSHSPSAVSVLSHRSPFSPQGSHSCSSDPHHSSEIYSGSPISGCSVTDDGNELKHKLRELEISLLGIESDIVDSCYCSYKTEAHQATSLASWKMMDTLPKLDLKQVLMACAYAVSESNLSKAVELMDIMGDMVSVSGEPIQRLGAYMLEGLRAKLEKSGTSIYKALKCNEPTSSELMSFMSILFQICPYWRFAYASANAVIKEAVQNEHRIHIIDFQIAQGTQWMSLMEDLARLPGGPPFIRVTGVDDSQSFHARGGGLNLVGQRLAKHAESLNVPFEFHGAAMCSSEVVLETLRIRPGEAIVVNFPYVLHHMPDESVSTENHRDRLLRLVKSLSPKVMTLVEQESNTNTSPFYTRFVETMDYYTAMFESIDVACPRNDKQRISAEQHCVARDIVNMIACEGPERVERHELFGKWRSRLMMAGFTPCPLSSSVTVAVKNMLREYKYNQNYRVVEKDGALYLGWKNRAMSTSSAWR</sequence>
<proteinExistence type="inferred from homology"/>
<evidence type="ECO:0000256" key="3">
    <source>
        <dbReference type="ARBA" id="ARBA00023163"/>
    </source>
</evidence>
<accession>W9QX67</accession>
<feature type="region of interest" description="SAW" evidence="5">
    <location>
        <begin position="521"/>
        <end position="597"/>
    </location>
</feature>
<feature type="region of interest" description="Leucine repeat I (LRI)" evidence="5">
    <location>
        <begin position="223"/>
        <end position="283"/>
    </location>
</feature>
<evidence type="ECO:0000256" key="1">
    <source>
        <dbReference type="ARBA" id="ARBA00004123"/>
    </source>
</evidence>
<keyword evidence="4" id="KW-0539">Nucleus</keyword>
<keyword evidence="8" id="KW-1185">Reference proteome</keyword>